<dbReference type="PANTHER" id="PTHR44757">
    <property type="entry name" value="DIGUANYLATE CYCLASE DGCP"/>
    <property type="match status" value="1"/>
</dbReference>
<dbReference type="InterPro" id="IPR000700">
    <property type="entry name" value="PAS-assoc_C"/>
</dbReference>
<dbReference type="SMART" id="SM00091">
    <property type="entry name" value="PAS"/>
    <property type="match status" value="4"/>
</dbReference>
<dbReference type="CDD" id="cd00130">
    <property type="entry name" value="PAS"/>
    <property type="match status" value="4"/>
</dbReference>
<dbReference type="GO" id="GO:0003824">
    <property type="term" value="F:catalytic activity"/>
    <property type="evidence" value="ECO:0007669"/>
    <property type="project" value="UniProtKB-ARBA"/>
</dbReference>
<dbReference type="Pfam" id="PF08448">
    <property type="entry name" value="PAS_4"/>
    <property type="match status" value="1"/>
</dbReference>
<dbReference type="SMART" id="SM00267">
    <property type="entry name" value="GGDEF"/>
    <property type="match status" value="1"/>
</dbReference>
<dbReference type="InterPro" id="IPR013656">
    <property type="entry name" value="PAS_4"/>
</dbReference>
<dbReference type="Pfam" id="PF00563">
    <property type="entry name" value="EAL"/>
    <property type="match status" value="1"/>
</dbReference>
<evidence type="ECO:0000256" key="1">
    <source>
        <dbReference type="PROSITE-ProRule" id="PRU00703"/>
    </source>
</evidence>
<evidence type="ECO:0000259" key="6">
    <source>
        <dbReference type="PROSITE" id="PS51371"/>
    </source>
</evidence>
<dbReference type="InterPro" id="IPR001633">
    <property type="entry name" value="EAL_dom"/>
</dbReference>
<dbReference type="InterPro" id="IPR035965">
    <property type="entry name" value="PAS-like_dom_sf"/>
</dbReference>
<dbReference type="InterPro" id="IPR001610">
    <property type="entry name" value="PAC"/>
</dbReference>
<evidence type="ECO:0000313" key="7">
    <source>
        <dbReference type="EMBL" id="BBE51829.1"/>
    </source>
</evidence>
<dbReference type="PROSITE" id="PS50883">
    <property type="entry name" value="EAL"/>
    <property type="match status" value="1"/>
</dbReference>
<dbReference type="InterPro" id="IPR035919">
    <property type="entry name" value="EAL_sf"/>
</dbReference>
<name>A0A2Z6GES7_9PROT</name>
<dbReference type="OrthoDB" id="9813903at2"/>
<dbReference type="SUPFAM" id="SSF141868">
    <property type="entry name" value="EAL domain-like"/>
    <property type="match status" value="1"/>
</dbReference>
<dbReference type="CDD" id="cd01949">
    <property type="entry name" value="GGDEF"/>
    <property type="match status" value="1"/>
</dbReference>
<dbReference type="NCBIfam" id="TIGR00229">
    <property type="entry name" value="sensory_box"/>
    <property type="match status" value="3"/>
</dbReference>
<dbReference type="InterPro" id="IPR043128">
    <property type="entry name" value="Rev_trsase/Diguanyl_cyclase"/>
</dbReference>
<feature type="domain" description="PAS" evidence="2">
    <location>
        <begin position="529"/>
        <end position="600"/>
    </location>
</feature>
<feature type="domain" description="CBS" evidence="6">
    <location>
        <begin position="141"/>
        <end position="198"/>
    </location>
</feature>
<accession>A0A2Z6GES7</accession>
<dbReference type="Gene3D" id="3.10.580.10">
    <property type="entry name" value="CBS-domain"/>
    <property type="match status" value="2"/>
</dbReference>
<dbReference type="AlphaFoldDB" id="A0A2Z6GES7"/>
<dbReference type="SMART" id="SM00116">
    <property type="entry name" value="CBS"/>
    <property type="match status" value="4"/>
</dbReference>
<feature type="domain" description="PAS" evidence="2">
    <location>
        <begin position="649"/>
        <end position="693"/>
    </location>
</feature>
<feature type="domain" description="CBS" evidence="6">
    <location>
        <begin position="76"/>
        <end position="139"/>
    </location>
</feature>
<reference evidence="7 8" key="1">
    <citation type="submission" date="2018-06" db="EMBL/GenBank/DDBJ databases">
        <title>OYT1 Genome Sequencing.</title>
        <authorList>
            <person name="Kato S."/>
            <person name="Itoh T."/>
            <person name="Ohkuma M."/>
        </authorList>
    </citation>
    <scope>NUCLEOTIDE SEQUENCE [LARGE SCALE GENOMIC DNA]</scope>
    <source>
        <strain evidence="7 8">OYT1</strain>
    </source>
</reference>
<dbReference type="InterPro" id="IPR029787">
    <property type="entry name" value="Nucleotide_cyclase"/>
</dbReference>
<evidence type="ECO:0000259" key="4">
    <source>
        <dbReference type="PROSITE" id="PS50883"/>
    </source>
</evidence>
<dbReference type="Gene3D" id="3.30.70.270">
    <property type="match status" value="1"/>
</dbReference>
<dbReference type="Pfam" id="PF00571">
    <property type="entry name" value="CBS"/>
    <property type="match status" value="4"/>
</dbReference>
<dbReference type="STRING" id="1188319.OYT1_01545"/>
<evidence type="ECO:0000313" key="8">
    <source>
        <dbReference type="Proteomes" id="UP000033070"/>
    </source>
</evidence>
<dbReference type="SUPFAM" id="SSF55785">
    <property type="entry name" value="PYP-like sensor domain (PAS domain)"/>
    <property type="match status" value="4"/>
</dbReference>
<dbReference type="CDD" id="cd01948">
    <property type="entry name" value="EAL"/>
    <property type="match status" value="1"/>
</dbReference>
<dbReference type="Pfam" id="PF13426">
    <property type="entry name" value="PAS_9"/>
    <property type="match status" value="2"/>
</dbReference>
<dbReference type="NCBIfam" id="TIGR00254">
    <property type="entry name" value="GGDEF"/>
    <property type="match status" value="1"/>
</dbReference>
<dbReference type="PROSITE" id="PS50112">
    <property type="entry name" value="PAS"/>
    <property type="match status" value="3"/>
</dbReference>
<dbReference type="PANTHER" id="PTHR44757:SF2">
    <property type="entry name" value="BIOFILM ARCHITECTURE MAINTENANCE PROTEIN MBAA"/>
    <property type="match status" value="1"/>
</dbReference>
<dbReference type="SUPFAM" id="SSF54631">
    <property type="entry name" value="CBS-domain pair"/>
    <property type="match status" value="2"/>
</dbReference>
<dbReference type="InterPro" id="IPR000644">
    <property type="entry name" value="CBS_dom"/>
</dbReference>
<dbReference type="Proteomes" id="UP000033070">
    <property type="component" value="Chromosome"/>
</dbReference>
<dbReference type="SMART" id="SM00052">
    <property type="entry name" value="EAL"/>
    <property type="match status" value="1"/>
</dbReference>
<feature type="domain" description="PAC" evidence="3">
    <location>
        <begin position="476"/>
        <end position="528"/>
    </location>
</feature>
<dbReference type="InterPro" id="IPR000014">
    <property type="entry name" value="PAS"/>
</dbReference>
<dbReference type="InterPro" id="IPR000160">
    <property type="entry name" value="GGDEF_dom"/>
</dbReference>
<evidence type="ECO:0000259" key="5">
    <source>
        <dbReference type="PROSITE" id="PS50887"/>
    </source>
</evidence>
<dbReference type="Gene3D" id="3.30.450.20">
    <property type="entry name" value="PAS domain"/>
    <property type="match status" value="4"/>
</dbReference>
<feature type="domain" description="CBS" evidence="6">
    <location>
        <begin position="13"/>
        <end position="68"/>
    </location>
</feature>
<dbReference type="SUPFAM" id="SSF55073">
    <property type="entry name" value="Nucleotide cyclase"/>
    <property type="match status" value="1"/>
</dbReference>
<dbReference type="SMART" id="SM00086">
    <property type="entry name" value="PAC"/>
    <property type="match status" value="3"/>
</dbReference>
<sequence>MKPIVERKLSDIMNPRIQCIALDTTVNEAARLMAEAHISCLVIEVERHAVGILTERDLVRLMHQHCPESTEVVEVMSAPVFTVTPDTDFSDGMSLLAQHSVRHLIVADEQGIVVGIVSETDFRTHLGLDVLNRIHHLDSAMDRKSPSLPPDVSLSVVLERMVCERWDYVIVTSNECPIGIITERDIPRLLSAHANPDHLILKDVMSSPVQTIPISASVAEAVARMSEHRIRHIVVVDQEGKYKGSVSQHGLLERLGLEVTAEGWHAHRIVSGQKTDLEKLLHAIQDSTNEGLLVVAEDDRILEINRQFQALWRIPDEVISTRLGQPVLDFIHSQLAEPEQFLRLVHQICVNQEARLSRLQFADGRIFEMHTRLLDLENQKARLWTFHDITALETANQQLARERNELKTLLNTLPLLIWLKDPSGRFLACNPQVERCIGFKENKLLGQTEHEFFPPEVVENFYQKDREAVAAGGAITSEEWVRFADDGREHLLSTTKTPMLDEAGKLIGVLGFALDITARHRTAEALRERQEIYSAIVNQAADSIVLIDAETLRFVEFNQAACTRLGYSREEFAELTLADIQAELSTEQVRQRIHAIISQGHSAFDVLHRRRDGTLRNTHVSSQCVLIGNRQFMASIWYDITEQKRNEEKLKLAASVFQEAGEGIIITDADAHIMDINRMFTTITGYSREEAIGGKPSILKSGVHGHEFYQALWQELLETGYWHGEINDRRKNGEQFIEEISIIAVRNDAGLVSHYIGIFADITEKKQQQEKIERLAYYDSLTGLPNRVVLADRMEQAMARADRNNRHIAFCYIDLDGFKPINDRYGHKAGDKVLIEIGRRLSETIRSNDTVARLGGDEFVLLLSDLETASEGNQILARVLERVAQPCDISADISVAVTASIGVALYPSDENDPDTLLRHADQAMYQAKQQGRSRIHLFDPSVDLLTRKQHQLRDEIKSALQRKEFVIYWQPKVNTLLDKVIGVEALIRWPRDEGRSLTMPDDFLPFIEHDDLIVSIGDYVIDQALSTLSRWRIEGHNLSISINVAPRQLLAPDFSRKLTLAMESYVTPPDRLELEILETAALGDLERVTRIIEECKRLGVGFALDDFGTGYSSMTYFRRLPVSTVKIDQSFVRDMLVDKEDRAIVEGILGMTAAFGKQSVAEGAETPEHLTALREMGCHIVQGYALARPMPEADFLNWLEAFNAQHKTASNSENT</sequence>
<dbReference type="Pfam" id="PF13188">
    <property type="entry name" value="PAS_8"/>
    <property type="match status" value="1"/>
</dbReference>
<dbReference type="InterPro" id="IPR052155">
    <property type="entry name" value="Biofilm_reg_signaling"/>
</dbReference>
<feature type="domain" description="CBS" evidence="6">
    <location>
        <begin position="205"/>
        <end position="262"/>
    </location>
</feature>
<dbReference type="PROSITE" id="PS50887">
    <property type="entry name" value="GGDEF"/>
    <property type="match status" value="1"/>
</dbReference>
<feature type="domain" description="PAC" evidence="3">
    <location>
        <begin position="722"/>
        <end position="774"/>
    </location>
</feature>
<feature type="domain" description="PAS" evidence="2">
    <location>
        <begin position="402"/>
        <end position="472"/>
    </location>
</feature>
<dbReference type="CDD" id="cd02205">
    <property type="entry name" value="CBS_pair_SF"/>
    <property type="match status" value="1"/>
</dbReference>
<feature type="domain" description="EAL" evidence="4">
    <location>
        <begin position="949"/>
        <end position="1203"/>
    </location>
</feature>
<dbReference type="Pfam" id="PF00990">
    <property type="entry name" value="GGDEF"/>
    <property type="match status" value="1"/>
</dbReference>
<organism evidence="7 8">
    <name type="scientific">Ferriphaselus amnicola</name>
    <dbReference type="NCBI Taxonomy" id="1188319"/>
    <lineage>
        <taxon>Bacteria</taxon>
        <taxon>Pseudomonadati</taxon>
        <taxon>Pseudomonadota</taxon>
        <taxon>Betaproteobacteria</taxon>
        <taxon>Nitrosomonadales</taxon>
        <taxon>Gallionellaceae</taxon>
        <taxon>Ferriphaselus</taxon>
    </lineage>
</organism>
<dbReference type="InterPro" id="IPR046342">
    <property type="entry name" value="CBS_dom_sf"/>
</dbReference>
<dbReference type="PROSITE" id="PS50113">
    <property type="entry name" value="PAC"/>
    <property type="match status" value="2"/>
</dbReference>
<dbReference type="PROSITE" id="PS51371">
    <property type="entry name" value="CBS"/>
    <property type="match status" value="4"/>
</dbReference>
<protein>
    <submittedName>
        <fullName evidence="7">Cyclic di-GMP phosphodiesterase Gmr</fullName>
    </submittedName>
</protein>
<evidence type="ECO:0000259" key="2">
    <source>
        <dbReference type="PROSITE" id="PS50112"/>
    </source>
</evidence>
<proteinExistence type="predicted"/>
<dbReference type="EMBL" id="AP018738">
    <property type="protein sequence ID" value="BBE51829.1"/>
    <property type="molecule type" value="Genomic_DNA"/>
</dbReference>
<gene>
    <name evidence="7" type="ORF">OYT1_ch2313</name>
</gene>
<feature type="domain" description="GGDEF" evidence="5">
    <location>
        <begin position="806"/>
        <end position="940"/>
    </location>
</feature>
<dbReference type="Gene3D" id="3.20.20.450">
    <property type="entry name" value="EAL domain"/>
    <property type="match status" value="1"/>
</dbReference>
<dbReference type="FunFam" id="3.30.70.270:FF:000001">
    <property type="entry name" value="Diguanylate cyclase domain protein"/>
    <property type="match status" value="1"/>
</dbReference>
<dbReference type="KEGG" id="fam:OYT1_ch2313"/>
<keyword evidence="8" id="KW-1185">Reference proteome</keyword>
<keyword evidence="1" id="KW-0129">CBS domain</keyword>
<evidence type="ECO:0000259" key="3">
    <source>
        <dbReference type="PROSITE" id="PS50113"/>
    </source>
</evidence>